<name>A0AAD4TE88_9MAGN</name>
<dbReference type="InterPro" id="IPR001245">
    <property type="entry name" value="Ser-Thr/Tyr_kinase_cat_dom"/>
</dbReference>
<dbReference type="EMBL" id="JAJJMB010002020">
    <property type="protein sequence ID" value="KAI3953732.1"/>
    <property type="molecule type" value="Genomic_DNA"/>
</dbReference>
<dbReference type="Pfam" id="PF07714">
    <property type="entry name" value="PK_Tyr_Ser-Thr"/>
    <property type="match status" value="1"/>
</dbReference>
<comment type="caution">
    <text evidence="2">The sequence shown here is derived from an EMBL/GenBank/DDBJ whole genome shotgun (WGS) entry which is preliminary data.</text>
</comment>
<protein>
    <recommendedName>
        <fullName evidence="1">Serine-threonine/tyrosine-protein kinase catalytic domain-containing protein</fullName>
    </recommendedName>
</protein>
<dbReference type="SUPFAM" id="SSF56112">
    <property type="entry name" value="Protein kinase-like (PK-like)"/>
    <property type="match status" value="1"/>
</dbReference>
<accession>A0AAD4TE88</accession>
<organism evidence="2 3">
    <name type="scientific">Papaver atlanticum</name>
    <dbReference type="NCBI Taxonomy" id="357466"/>
    <lineage>
        <taxon>Eukaryota</taxon>
        <taxon>Viridiplantae</taxon>
        <taxon>Streptophyta</taxon>
        <taxon>Embryophyta</taxon>
        <taxon>Tracheophyta</taxon>
        <taxon>Spermatophyta</taxon>
        <taxon>Magnoliopsida</taxon>
        <taxon>Ranunculales</taxon>
        <taxon>Papaveraceae</taxon>
        <taxon>Papaveroideae</taxon>
        <taxon>Papaver</taxon>
    </lineage>
</organism>
<dbReference type="Gene3D" id="1.10.510.10">
    <property type="entry name" value="Transferase(Phosphotransferase) domain 1"/>
    <property type="match status" value="1"/>
</dbReference>
<proteinExistence type="predicted"/>
<dbReference type="GO" id="GO:0004672">
    <property type="term" value="F:protein kinase activity"/>
    <property type="evidence" value="ECO:0007669"/>
    <property type="project" value="InterPro"/>
</dbReference>
<dbReference type="AlphaFoldDB" id="A0AAD4TE88"/>
<reference evidence="2" key="1">
    <citation type="submission" date="2022-04" db="EMBL/GenBank/DDBJ databases">
        <title>A functionally conserved STORR gene fusion in Papaver species that diverged 16.8 million years ago.</title>
        <authorList>
            <person name="Catania T."/>
        </authorList>
    </citation>
    <scope>NUCLEOTIDE SEQUENCE</scope>
    <source>
        <strain evidence="2">S-188037</strain>
    </source>
</reference>
<dbReference type="InterPro" id="IPR011009">
    <property type="entry name" value="Kinase-like_dom_sf"/>
</dbReference>
<keyword evidence="3" id="KW-1185">Reference proteome</keyword>
<evidence type="ECO:0000313" key="3">
    <source>
        <dbReference type="Proteomes" id="UP001202328"/>
    </source>
</evidence>
<sequence>MDQRLEIPKDTDPQWASLIESCWHSEPKCRPSFLELLVKLKDLQKRYSTQPR</sequence>
<dbReference type="Proteomes" id="UP001202328">
    <property type="component" value="Unassembled WGS sequence"/>
</dbReference>
<evidence type="ECO:0000259" key="1">
    <source>
        <dbReference type="Pfam" id="PF07714"/>
    </source>
</evidence>
<feature type="domain" description="Serine-threonine/tyrosine-protein kinase catalytic" evidence="1">
    <location>
        <begin position="2"/>
        <end position="40"/>
    </location>
</feature>
<gene>
    <name evidence="2" type="ORF">MKW98_017556</name>
</gene>
<evidence type="ECO:0000313" key="2">
    <source>
        <dbReference type="EMBL" id="KAI3953732.1"/>
    </source>
</evidence>